<keyword evidence="3" id="KW-0408">Iron</keyword>
<dbReference type="InterPro" id="IPR033658">
    <property type="entry name" value="GRX_PICOT-like"/>
</dbReference>
<dbReference type="InterPro" id="IPR036249">
    <property type="entry name" value="Thioredoxin-like_sf"/>
</dbReference>
<dbReference type="VEuPathDB" id="TriTrypDB:ECC02_006705"/>
<dbReference type="GO" id="GO:0051537">
    <property type="term" value="F:2 iron, 2 sulfur cluster binding"/>
    <property type="evidence" value="ECO:0007669"/>
    <property type="project" value="UniProtKB-KW"/>
</dbReference>
<dbReference type="InterPro" id="IPR004480">
    <property type="entry name" value="Monothiol_GRX-rel"/>
</dbReference>
<dbReference type="VEuPathDB" id="TriTrypDB:C3747_742g32c"/>
<dbReference type="VEuPathDB" id="TriTrypDB:TcYC6_0085450"/>
<dbReference type="PANTHER" id="PTHR10293:SF16">
    <property type="entry name" value="GLUTAREDOXIN-RELATED PROTEIN 5, MITOCHONDRIAL"/>
    <property type="match status" value="1"/>
</dbReference>
<sequence>MFASRLLLLRLTRASHGPEKVAPALAASIKDIILKDRVVIFLTGTPEEPRCRFTAQMVDMMQQMGVQYSFFNVLDDDDVCEGLKTYSDWPTYPQLYIDGELVGGYDVCKNMLLNGQLTRLFSGEETALKNKSSK</sequence>
<proteinExistence type="predicted"/>
<evidence type="ECO:0000256" key="3">
    <source>
        <dbReference type="ARBA" id="ARBA00023004"/>
    </source>
</evidence>
<keyword evidence="2" id="KW-0479">Metal-binding</keyword>
<evidence type="ECO:0000313" key="8">
    <source>
        <dbReference type="Proteomes" id="UP000246078"/>
    </source>
</evidence>
<dbReference type="VEuPathDB" id="TriTrypDB:C4B63_14g782c"/>
<reference evidence="7 8" key="1">
    <citation type="journal article" date="2018" name="Microb. Genom.">
        <title>Expanding an expanded genome: long-read sequencing of Trypanosoma cruzi.</title>
        <authorList>
            <person name="Berna L."/>
            <person name="Rodriguez M."/>
            <person name="Chiribao M.L."/>
            <person name="Parodi-Talice A."/>
            <person name="Pita S."/>
            <person name="Rijo G."/>
            <person name="Alvarez-Valin F."/>
            <person name="Robello C."/>
        </authorList>
    </citation>
    <scope>NUCLEOTIDE SEQUENCE [LARGE SCALE GENOMIC DNA]</scope>
    <source>
        <strain evidence="7 8">TCC</strain>
    </source>
</reference>
<dbReference type="Gene3D" id="3.40.30.10">
    <property type="entry name" value="Glutaredoxin"/>
    <property type="match status" value="1"/>
</dbReference>
<dbReference type="VEuPathDB" id="TriTrypDB:TCSYLVIO_007499"/>
<dbReference type="VEuPathDB" id="TriTrypDB:Tc_MARK_4018"/>
<dbReference type="VEuPathDB" id="TriTrypDB:TcCL_ESM09799"/>
<dbReference type="VEuPathDB" id="TriTrypDB:BCY84_10691"/>
<keyword evidence="4" id="KW-0411">Iron-sulfur</keyword>
<dbReference type="VEuPathDB" id="TriTrypDB:TcG_08089"/>
<dbReference type="VEuPathDB" id="TriTrypDB:TcBrA4_0014730"/>
<evidence type="ECO:0000256" key="5">
    <source>
        <dbReference type="ARBA" id="ARBA00023284"/>
    </source>
</evidence>
<dbReference type="PROSITE" id="PS51354">
    <property type="entry name" value="GLUTAREDOXIN_2"/>
    <property type="match status" value="1"/>
</dbReference>
<dbReference type="AlphaFoldDB" id="A0A2V2UQ63"/>
<dbReference type="GO" id="GO:0046872">
    <property type="term" value="F:metal ion binding"/>
    <property type="evidence" value="ECO:0007669"/>
    <property type="project" value="UniProtKB-KW"/>
</dbReference>
<evidence type="ECO:0000259" key="6">
    <source>
        <dbReference type="Pfam" id="PF00462"/>
    </source>
</evidence>
<dbReference type="InterPro" id="IPR002109">
    <property type="entry name" value="Glutaredoxin"/>
</dbReference>
<gene>
    <name evidence="7" type="ORF">C3747_742g32c</name>
</gene>
<dbReference type="Pfam" id="PF00462">
    <property type="entry name" value="Glutaredoxin"/>
    <property type="match status" value="1"/>
</dbReference>
<comment type="caution">
    <text evidence="7">The sequence shown here is derived from an EMBL/GenBank/DDBJ whole genome shotgun (WGS) entry which is preliminary data.</text>
</comment>
<dbReference type="CDD" id="cd03028">
    <property type="entry name" value="GRX_PICOT_like"/>
    <property type="match status" value="1"/>
</dbReference>
<evidence type="ECO:0000313" key="7">
    <source>
        <dbReference type="EMBL" id="PWU84433.1"/>
    </source>
</evidence>
<feature type="domain" description="Glutaredoxin" evidence="6">
    <location>
        <begin position="38"/>
        <end position="102"/>
    </location>
</feature>
<dbReference type="VEuPathDB" id="TriTrypDB:TCDM_13878"/>
<keyword evidence="5" id="KW-0676">Redox-active center</keyword>
<evidence type="ECO:0000256" key="1">
    <source>
        <dbReference type="ARBA" id="ARBA00022714"/>
    </source>
</evidence>
<dbReference type="EMBL" id="PRFC01000742">
    <property type="protein sequence ID" value="PWU84433.1"/>
    <property type="molecule type" value="Genomic_DNA"/>
</dbReference>
<organism evidence="7 8">
    <name type="scientific">Trypanosoma cruzi</name>
    <dbReference type="NCBI Taxonomy" id="5693"/>
    <lineage>
        <taxon>Eukaryota</taxon>
        <taxon>Discoba</taxon>
        <taxon>Euglenozoa</taxon>
        <taxon>Kinetoplastea</taxon>
        <taxon>Metakinetoplastina</taxon>
        <taxon>Trypanosomatida</taxon>
        <taxon>Trypanosomatidae</taxon>
        <taxon>Trypanosoma</taxon>
        <taxon>Schizotrypanum</taxon>
    </lineage>
</organism>
<name>A0A2V2UQ63_TRYCR</name>
<protein>
    <submittedName>
        <fullName evidence="7">Putative monothiol glutaredoxin</fullName>
    </submittedName>
</protein>
<dbReference type="VEuPathDB" id="TriTrypDB:TcCLB.503425.20"/>
<dbReference type="VEuPathDB" id="TriTrypDB:TcCLB.508303.65"/>
<keyword evidence="1" id="KW-0001">2Fe-2S</keyword>
<evidence type="ECO:0000256" key="2">
    <source>
        <dbReference type="ARBA" id="ARBA00022723"/>
    </source>
</evidence>
<accession>A0A2V2UQ63</accession>
<dbReference type="SUPFAM" id="SSF52833">
    <property type="entry name" value="Thioredoxin-like"/>
    <property type="match status" value="1"/>
</dbReference>
<dbReference type="Proteomes" id="UP000246078">
    <property type="component" value="Unassembled WGS sequence"/>
</dbReference>
<dbReference type="PANTHER" id="PTHR10293">
    <property type="entry name" value="GLUTAREDOXIN FAMILY MEMBER"/>
    <property type="match status" value="1"/>
</dbReference>
<dbReference type="GO" id="GO:0005759">
    <property type="term" value="C:mitochondrial matrix"/>
    <property type="evidence" value="ECO:0007669"/>
    <property type="project" value="TreeGrafter"/>
</dbReference>
<evidence type="ECO:0000256" key="4">
    <source>
        <dbReference type="ARBA" id="ARBA00023014"/>
    </source>
</evidence>
<dbReference type="FunFam" id="3.40.30.10:FF:000357">
    <property type="entry name" value="Thioredoxin-like protein"/>
    <property type="match status" value="1"/>
</dbReference>